<evidence type="ECO:0000256" key="1">
    <source>
        <dbReference type="ARBA" id="ARBA00023002"/>
    </source>
</evidence>
<organism evidence="3 4">
    <name type="scientific">Marasmius crinis-equi</name>
    <dbReference type="NCBI Taxonomy" id="585013"/>
    <lineage>
        <taxon>Eukaryota</taxon>
        <taxon>Fungi</taxon>
        <taxon>Dikarya</taxon>
        <taxon>Basidiomycota</taxon>
        <taxon>Agaricomycotina</taxon>
        <taxon>Agaricomycetes</taxon>
        <taxon>Agaricomycetidae</taxon>
        <taxon>Agaricales</taxon>
        <taxon>Marasmiineae</taxon>
        <taxon>Marasmiaceae</taxon>
        <taxon>Marasmius</taxon>
    </lineage>
</organism>
<proteinExistence type="predicted"/>
<dbReference type="EMBL" id="JBAHYK010000441">
    <property type="protein sequence ID" value="KAL0573990.1"/>
    <property type="molecule type" value="Genomic_DNA"/>
</dbReference>
<evidence type="ECO:0000313" key="3">
    <source>
        <dbReference type="EMBL" id="KAL0573990.1"/>
    </source>
</evidence>
<evidence type="ECO:0000313" key="4">
    <source>
        <dbReference type="Proteomes" id="UP001465976"/>
    </source>
</evidence>
<dbReference type="PANTHER" id="PTHR35870">
    <property type="entry name" value="PROTEIN, PUTATIVE (AFU_ORTHOLOGUE AFUA_5G03330)-RELATED"/>
    <property type="match status" value="1"/>
</dbReference>
<keyword evidence="1" id="KW-0560">Oxidoreductase</keyword>
<comment type="caution">
    <text evidence="3">The sequence shown here is derived from an EMBL/GenBank/DDBJ whole genome shotgun (WGS) entry which is preliminary data.</text>
</comment>
<dbReference type="Pfam" id="PF14027">
    <property type="entry name" value="Questin_oxidase"/>
    <property type="match status" value="1"/>
</dbReference>
<dbReference type="InterPro" id="IPR025337">
    <property type="entry name" value="Questin_oxidase-like"/>
</dbReference>
<accession>A0ABR3FF70</accession>
<dbReference type="Proteomes" id="UP001465976">
    <property type="component" value="Unassembled WGS sequence"/>
</dbReference>
<sequence>MSSPVRPSVASRLFPRPSPSSASLCNLDSERHELITNILQENHTKFHVFYNKRKYHNHIPHHVLAIWALGGHQHAIRAAYELDARLQIPSFQSPHSITVENFGNHLGDDRFYCAYLDYFTNILEERGDIGAVLEECVFSPSAIEMFSRLMGGLMHPMIHVGNGCEFNIPGLVAEGLAQAAVHPSITSAVIQIPSSIADSFTPLDKSTHAFTVLAHVVKDTSIRGGNQKIGFLGYNMYQWVMGQSGDVIYKHVGEWADFDTADPDVVARKVEELRWTSVLLYAVSSFQMGETMGFKADFFNVHLVSSSFFLPYVLQSLSPASKLTLLRTYLATCIAWWISRGKPRLDIGGFFASDIAELVPTAGKPTEAPFSTGVEMGSAWTAIITQAIEHPDDHLVKCQRALYHYSTLYGRRAPFHGTGLDDIDTPIDGSLFLRAAMLTAGRLAGTRGDNSGNWDL</sequence>
<gene>
    <name evidence="3" type="ORF">V5O48_007959</name>
</gene>
<evidence type="ECO:0000256" key="2">
    <source>
        <dbReference type="SAM" id="MobiDB-lite"/>
    </source>
</evidence>
<keyword evidence="4" id="KW-1185">Reference proteome</keyword>
<reference evidence="3 4" key="1">
    <citation type="submission" date="2024-02" db="EMBL/GenBank/DDBJ databases">
        <title>A draft genome for the cacao thread blight pathogen Marasmius crinis-equi.</title>
        <authorList>
            <person name="Cohen S.P."/>
            <person name="Baruah I.K."/>
            <person name="Amoako-Attah I."/>
            <person name="Bukari Y."/>
            <person name="Meinhardt L.W."/>
            <person name="Bailey B.A."/>
        </authorList>
    </citation>
    <scope>NUCLEOTIDE SEQUENCE [LARGE SCALE GENOMIC DNA]</scope>
    <source>
        <strain evidence="3 4">GH-76</strain>
    </source>
</reference>
<dbReference type="PANTHER" id="PTHR35870:SF1">
    <property type="entry name" value="PROTEIN, PUTATIVE (AFU_ORTHOLOGUE AFUA_5G03330)-RELATED"/>
    <property type="match status" value="1"/>
</dbReference>
<protein>
    <submittedName>
        <fullName evidence="3">Uncharacterized protein</fullName>
    </submittedName>
</protein>
<name>A0ABR3FF70_9AGAR</name>
<feature type="region of interest" description="Disordered" evidence="2">
    <location>
        <begin position="1"/>
        <end position="21"/>
    </location>
</feature>